<dbReference type="Pfam" id="PF03464">
    <property type="entry name" value="eRF1_2"/>
    <property type="match status" value="1"/>
</dbReference>
<keyword evidence="9" id="KW-1185">Reference proteome</keyword>
<dbReference type="Gene3D" id="3.30.420.60">
    <property type="entry name" value="eRF1 domain 2"/>
    <property type="match status" value="1"/>
</dbReference>
<evidence type="ECO:0000256" key="3">
    <source>
        <dbReference type="ARBA" id="ARBA00009504"/>
    </source>
</evidence>
<comment type="subcellular location">
    <subcellularLocation>
        <location evidence="2 6">Cytoplasm</location>
    </subcellularLocation>
</comment>
<keyword evidence="5 6" id="KW-0479">Metal-binding</keyword>
<comment type="function">
    <text evidence="6">Component of the Dom34-Hbs1 complex, a complex that recognizes stalled ribosomes and triggers the No-Go Decay (NGD) pathway (PubMed:20890290). In the Dom34-Hbs1 complex, dom34 recognizes ribosomes stalled at the 3' end of an mRNA and engages stalled ribosomes by destabilizing mRNA in the mRNA channel. Following ribosome-binding, the Dom34-Hbs1 complex promotes the disassembly of stalled ribosomes, followed by degradation of damaged mRNAs as part of the NGD pathway.</text>
</comment>
<dbReference type="InterPro" id="IPR004405">
    <property type="entry name" value="TF_pelota"/>
</dbReference>
<dbReference type="Pfam" id="PF26356">
    <property type="entry name" value="Pelota_N"/>
    <property type="match status" value="1"/>
</dbReference>
<dbReference type="SUPFAM" id="SSF159065">
    <property type="entry name" value="Dom34/Pelota N-terminal domain-like"/>
    <property type="match status" value="1"/>
</dbReference>
<dbReference type="Gene3D" id="2.30.30.870">
    <property type="entry name" value="Pelota, domain A"/>
    <property type="match status" value="1"/>
</dbReference>
<dbReference type="InterPro" id="IPR058547">
    <property type="entry name" value="Pelota_N"/>
</dbReference>
<protein>
    <recommendedName>
        <fullName evidence="6">Protein DOM34 homolog</fullName>
    </recommendedName>
</protein>
<evidence type="ECO:0000313" key="9">
    <source>
        <dbReference type="Proteomes" id="UP001623330"/>
    </source>
</evidence>
<evidence type="ECO:0000256" key="4">
    <source>
        <dbReference type="ARBA" id="ARBA00022490"/>
    </source>
</evidence>
<dbReference type="PANTHER" id="PTHR10853:SF0">
    <property type="entry name" value="PROTEIN PELOTA HOMOLOG"/>
    <property type="match status" value="1"/>
</dbReference>
<dbReference type="InterPro" id="IPR029064">
    <property type="entry name" value="Ribosomal_eL30-like_sf"/>
</dbReference>
<comment type="caution">
    <text evidence="8">The sequence shown here is derived from an EMBL/GenBank/DDBJ whole genome shotgun (WGS) entry which is preliminary data.</text>
</comment>
<dbReference type="InterPro" id="IPR005140">
    <property type="entry name" value="eRF1_Pelota-like_N"/>
</dbReference>
<name>A0ABR4NNM5_9SACH</name>
<evidence type="ECO:0000313" key="8">
    <source>
        <dbReference type="EMBL" id="KAL3229602.1"/>
    </source>
</evidence>
<dbReference type="SUPFAM" id="SSF53137">
    <property type="entry name" value="Translational machinery components"/>
    <property type="match status" value="1"/>
</dbReference>
<dbReference type="SUPFAM" id="SSF55315">
    <property type="entry name" value="L30e-like"/>
    <property type="match status" value="1"/>
</dbReference>
<dbReference type="InterPro" id="IPR038069">
    <property type="entry name" value="Pelota/DOM34_N"/>
</dbReference>
<evidence type="ECO:0000256" key="5">
    <source>
        <dbReference type="ARBA" id="ARBA00022723"/>
    </source>
</evidence>
<dbReference type="NCBIfam" id="TIGR00111">
    <property type="entry name" value="pelota"/>
    <property type="match status" value="1"/>
</dbReference>
<dbReference type="Pfam" id="PF03465">
    <property type="entry name" value="eRF1_3"/>
    <property type="match status" value="1"/>
</dbReference>
<dbReference type="Gene3D" id="3.30.1330.30">
    <property type="match status" value="1"/>
</dbReference>
<dbReference type="InterPro" id="IPR005142">
    <property type="entry name" value="eRF1_3"/>
</dbReference>
<dbReference type="InterPro" id="IPR005141">
    <property type="entry name" value="eRF1_2"/>
</dbReference>
<dbReference type="InterPro" id="IPR042226">
    <property type="entry name" value="eFR1_2_sf"/>
</dbReference>
<accession>A0ABR4NNM5</accession>
<reference evidence="8 9" key="1">
    <citation type="submission" date="2024-05" db="EMBL/GenBank/DDBJ databases">
        <title>Long read based assembly of the Candida bracarensis genome reveals expanded adhesin content.</title>
        <authorList>
            <person name="Marcet-Houben M."/>
            <person name="Ksiezopolska E."/>
            <person name="Gabaldon T."/>
        </authorList>
    </citation>
    <scope>NUCLEOTIDE SEQUENCE [LARGE SCALE GENOMIC DNA]</scope>
    <source>
        <strain evidence="8 9">CBM6</strain>
    </source>
</reference>
<evidence type="ECO:0000256" key="6">
    <source>
        <dbReference type="RuleBase" id="RU362019"/>
    </source>
</evidence>
<proteinExistence type="inferred from homology"/>
<comment type="similarity">
    <text evidence="3 6">Belongs to the eukaryotic release factor 1 family. Pelota subfamily.</text>
</comment>
<comment type="cofactor">
    <cofactor evidence="1 6">
        <name>a divalent metal cation</name>
        <dbReference type="ChEBI" id="CHEBI:60240"/>
    </cofactor>
</comment>
<feature type="domain" description="eRF1/Pelota-like N-terminal" evidence="7">
    <location>
        <begin position="1"/>
        <end position="135"/>
    </location>
</feature>
<dbReference type="EMBL" id="JBEVYD010000011">
    <property type="protein sequence ID" value="KAL3229602.1"/>
    <property type="molecule type" value="Genomic_DNA"/>
</dbReference>
<gene>
    <name evidence="8" type="ORF">RNJ44_01738</name>
</gene>
<dbReference type="SMART" id="SM01194">
    <property type="entry name" value="eRF1_1"/>
    <property type="match status" value="1"/>
</dbReference>
<organism evidence="8 9">
    <name type="scientific">Nakaseomyces bracarensis</name>
    <dbReference type="NCBI Taxonomy" id="273131"/>
    <lineage>
        <taxon>Eukaryota</taxon>
        <taxon>Fungi</taxon>
        <taxon>Dikarya</taxon>
        <taxon>Ascomycota</taxon>
        <taxon>Saccharomycotina</taxon>
        <taxon>Saccharomycetes</taxon>
        <taxon>Saccharomycetales</taxon>
        <taxon>Saccharomycetaceae</taxon>
        <taxon>Nakaseomyces</taxon>
    </lineage>
</organism>
<evidence type="ECO:0000259" key="7">
    <source>
        <dbReference type="SMART" id="SM01194"/>
    </source>
</evidence>
<evidence type="ECO:0000256" key="1">
    <source>
        <dbReference type="ARBA" id="ARBA00001968"/>
    </source>
</evidence>
<dbReference type="Proteomes" id="UP001623330">
    <property type="component" value="Unassembled WGS sequence"/>
</dbReference>
<dbReference type="PANTHER" id="PTHR10853">
    <property type="entry name" value="PELOTA"/>
    <property type="match status" value="1"/>
</dbReference>
<evidence type="ECO:0000256" key="2">
    <source>
        <dbReference type="ARBA" id="ARBA00004496"/>
    </source>
</evidence>
<sequence>MKIISISKDSTNKEGAVLVILPEDKEDLFTVHQIIDKDDEVIFKKKFTTNLDEAGKKKSTDLVKLRLKIVSSEFEMRDEYLRYKGVTVADDTGKANVDVPAGKFLSFTVNYSYPFTIIKQNFDSYMEKKLQDAANPETRSDTAAVVLQEGIAHVCLLTASSTILKQKIEYSMPKKKRATDLMKFDEKTEKFYKAIYESIKKYYDFSKIRLVLLCSPGFYAKTLLDKINQYAEEERNKNIMDNKSLFLVAHCSTGYLQGINEVLKNPLYSSKLSDTKYAKDAVIMDEFMDHLNKDDFKAWYGEAEVEKAAEMGAIRYLLITDTMLHNDDIAKRKKFLELLERVEQSGGKGVVFSTLHSLGEELDRMTGVACILNYPLPDLDEDLEEDEDEDDNNDFEI</sequence>
<keyword evidence="4 6" id="KW-0963">Cytoplasm</keyword>